<dbReference type="SMART" id="SM00184">
    <property type="entry name" value="RING"/>
    <property type="match status" value="1"/>
</dbReference>
<organism evidence="4 5">
    <name type="scientific">Ilex paraguariensis</name>
    <name type="common">yerba mate</name>
    <dbReference type="NCBI Taxonomy" id="185542"/>
    <lineage>
        <taxon>Eukaryota</taxon>
        <taxon>Viridiplantae</taxon>
        <taxon>Streptophyta</taxon>
        <taxon>Embryophyta</taxon>
        <taxon>Tracheophyta</taxon>
        <taxon>Spermatophyta</taxon>
        <taxon>Magnoliopsida</taxon>
        <taxon>eudicotyledons</taxon>
        <taxon>Gunneridae</taxon>
        <taxon>Pentapetalae</taxon>
        <taxon>asterids</taxon>
        <taxon>campanulids</taxon>
        <taxon>Aquifoliales</taxon>
        <taxon>Aquifoliaceae</taxon>
        <taxon>Ilex</taxon>
    </lineage>
</organism>
<feature type="region of interest" description="Disordered" evidence="2">
    <location>
        <begin position="1"/>
        <end position="20"/>
    </location>
</feature>
<dbReference type="Gene3D" id="3.30.40.10">
    <property type="entry name" value="Zinc/RING finger domain, C3HC4 (zinc finger)"/>
    <property type="match status" value="1"/>
</dbReference>
<evidence type="ECO:0000256" key="1">
    <source>
        <dbReference type="PROSITE-ProRule" id="PRU00175"/>
    </source>
</evidence>
<dbReference type="GO" id="GO:0008270">
    <property type="term" value="F:zinc ion binding"/>
    <property type="evidence" value="ECO:0007669"/>
    <property type="project" value="UniProtKB-KW"/>
</dbReference>
<feature type="domain" description="RING-type" evidence="3">
    <location>
        <begin position="165"/>
        <end position="222"/>
    </location>
</feature>
<dbReference type="PANTHER" id="PTHR31150">
    <property type="entry name" value="EXPRESSED PROTEIN"/>
    <property type="match status" value="1"/>
</dbReference>
<evidence type="ECO:0000259" key="3">
    <source>
        <dbReference type="PROSITE" id="PS50089"/>
    </source>
</evidence>
<dbReference type="PROSITE" id="PS50089">
    <property type="entry name" value="ZF_RING_2"/>
    <property type="match status" value="1"/>
</dbReference>
<dbReference type="InterPro" id="IPR013083">
    <property type="entry name" value="Znf_RING/FYVE/PHD"/>
</dbReference>
<dbReference type="SUPFAM" id="SSF57850">
    <property type="entry name" value="RING/U-box"/>
    <property type="match status" value="1"/>
</dbReference>
<keyword evidence="1" id="KW-0863">Zinc-finger</keyword>
<protein>
    <recommendedName>
        <fullName evidence="3">RING-type domain-containing protein</fullName>
    </recommendedName>
</protein>
<dbReference type="InterPro" id="IPR001841">
    <property type="entry name" value="Znf_RING"/>
</dbReference>
<dbReference type="AlphaFoldDB" id="A0ABC8RA53"/>
<name>A0ABC8RA53_9AQUA</name>
<comment type="caution">
    <text evidence="4">The sequence shown here is derived from an EMBL/GenBank/DDBJ whole genome shotgun (WGS) entry which is preliminary data.</text>
</comment>
<feature type="region of interest" description="Disordered" evidence="2">
    <location>
        <begin position="97"/>
        <end position="117"/>
    </location>
</feature>
<gene>
    <name evidence="4" type="ORF">ILEXP_LOCUS9452</name>
</gene>
<dbReference type="EMBL" id="CAUOFW020001179">
    <property type="protein sequence ID" value="CAK9141824.1"/>
    <property type="molecule type" value="Genomic_DNA"/>
</dbReference>
<keyword evidence="5" id="KW-1185">Reference proteome</keyword>
<reference evidence="4 5" key="1">
    <citation type="submission" date="2024-02" db="EMBL/GenBank/DDBJ databases">
        <authorList>
            <person name="Vignale AGUSTIN F."/>
            <person name="Sosa J E."/>
            <person name="Modenutti C."/>
        </authorList>
    </citation>
    <scope>NUCLEOTIDE SEQUENCE [LARGE SCALE GENOMIC DNA]</scope>
</reference>
<accession>A0ABC8RA53</accession>
<dbReference type="Proteomes" id="UP001642360">
    <property type="component" value="Unassembled WGS sequence"/>
</dbReference>
<evidence type="ECO:0000313" key="5">
    <source>
        <dbReference type="Proteomes" id="UP001642360"/>
    </source>
</evidence>
<dbReference type="CDD" id="cd16448">
    <property type="entry name" value="RING-H2"/>
    <property type="match status" value="1"/>
</dbReference>
<evidence type="ECO:0000313" key="4">
    <source>
        <dbReference type="EMBL" id="CAK9141824.1"/>
    </source>
</evidence>
<sequence length="231" mass="25952">MGKRKRRADQNKTPPPPSADLMRYGFYADTLCEKKSSNSVDNSSIKPPSSIMDIMNSSLKVSNVQHPHAHHHHNHSSAMLLRHPHYFYGRHYSRRNSANHAETSTSRGKGALHDEQSSSKLASLCKSDSGYHTESWDKFFRRPERVRTSSLAMDAVAPDVGKMECGVCQKRLRRKPFILGNTLSSGDVSVVAVLVCGHVYHADCLEQRTCHEDRRDPACPLCLSLLTQVDR</sequence>
<evidence type="ECO:0000256" key="2">
    <source>
        <dbReference type="SAM" id="MobiDB-lite"/>
    </source>
</evidence>
<dbReference type="PANTHER" id="PTHR31150:SF6">
    <property type="entry name" value="ZINC ION BINDING PROTEIN"/>
    <property type="match status" value="1"/>
</dbReference>
<keyword evidence="1" id="KW-0479">Metal-binding</keyword>
<proteinExistence type="predicted"/>
<keyword evidence="1" id="KW-0862">Zinc</keyword>
<feature type="compositionally biased region" description="Polar residues" evidence="2">
    <location>
        <begin position="97"/>
        <end position="107"/>
    </location>
</feature>